<name>A0ABP9F7K2_9GAMM</name>
<sequence>MQDRYLNGRIHQMATVTQMPSLSKPYNVRQVRAQLPLIEHSHPTLYHELDRLLSPYEQKLALTYSEVTVAAATDPDNGKLLPNARGEQLNSSYRVTAQGQYRPADWLVVNVGGLAYDSQNEVIPVGSYVAVGNDSIQLDFGYREHWLSPFHESAMVHSTNAQPSVSVGLSNPMPLENWWNLKYDIFFTRLEHMDGVRIDGEWLNVRPGLTGFHMSIEPIAGWVIGANRTIQFNGGDDGISLKEIWQAFFNPTADQQGNASDNQIASLTSKMHFGGPVPFVLYAEYAGEDTVQLKNTRLGNLAVSAGIHLPFMPQWLLGPDWSLTYEFTEHAHAWYSHHIFRQGYSNNGVVMGHWAGNDRCYNSNGGPDSVGSQIHTARLGYQRAAGSRYELAYRSVDNRYNGRETPMCDYEVGRDIELSHYGKLMGHPWGWSLFAGQTVHSDNFARLEISLGW</sequence>
<evidence type="ECO:0000313" key="2">
    <source>
        <dbReference type="Proteomes" id="UP001499988"/>
    </source>
</evidence>
<protein>
    <recommendedName>
        <fullName evidence="3">Capsule assembly Wzi family protein</fullName>
    </recommendedName>
</protein>
<reference evidence="2" key="1">
    <citation type="journal article" date="2019" name="Int. J. Syst. Evol. Microbiol.">
        <title>The Global Catalogue of Microorganisms (GCM) 10K type strain sequencing project: providing services to taxonomists for standard genome sequencing and annotation.</title>
        <authorList>
            <consortium name="The Broad Institute Genomics Platform"/>
            <consortium name="The Broad Institute Genome Sequencing Center for Infectious Disease"/>
            <person name="Wu L."/>
            <person name="Ma J."/>
        </authorList>
    </citation>
    <scope>NUCLEOTIDE SEQUENCE [LARGE SCALE GENOMIC DNA]</scope>
    <source>
        <strain evidence="2">JCM 18401</strain>
    </source>
</reference>
<dbReference type="InterPro" id="IPR038636">
    <property type="entry name" value="Wzi_sf"/>
</dbReference>
<keyword evidence="2" id="KW-1185">Reference proteome</keyword>
<dbReference type="Proteomes" id="UP001499988">
    <property type="component" value="Unassembled WGS sequence"/>
</dbReference>
<gene>
    <name evidence="1" type="ORF">GCM10023333_29520</name>
</gene>
<proteinExistence type="predicted"/>
<dbReference type="Gene3D" id="2.40.160.130">
    <property type="entry name" value="Capsule assembly protein Wzi"/>
    <property type="match status" value="1"/>
</dbReference>
<organism evidence="1 2">
    <name type="scientific">Ferrimonas pelagia</name>
    <dbReference type="NCBI Taxonomy" id="1177826"/>
    <lineage>
        <taxon>Bacteria</taxon>
        <taxon>Pseudomonadati</taxon>
        <taxon>Pseudomonadota</taxon>
        <taxon>Gammaproteobacteria</taxon>
        <taxon>Alteromonadales</taxon>
        <taxon>Ferrimonadaceae</taxon>
        <taxon>Ferrimonas</taxon>
    </lineage>
</organism>
<dbReference type="InterPro" id="IPR026950">
    <property type="entry name" value="Caps_assemb_Wzi"/>
</dbReference>
<evidence type="ECO:0008006" key="3">
    <source>
        <dbReference type="Google" id="ProtNLM"/>
    </source>
</evidence>
<dbReference type="Pfam" id="PF14052">
    <property type="entry name" value="Caps_assemb_Wzi"/>
    <property type="match status" value="1"/>
</dbReference>
<comment type="caution">
    <text evidence="1">The sequence shown here is derived from an EMBL/GenBank/DDBJ whole genome shotgun (WGS) entry which is preliminary data.</text>
</comment>
<dbReference type="EMBL" id="BAABJZ010000093">
    <property type="protein sequence ID" value="GAA4894500.1"/>
    <property type="molecule type" value="Genomic_DNA"/>
</dbReference>
<accession>A0ABP9F7K2</accession>
<evidence type="ECO:0000313" key="1">
    <source>
        <dbReference type="EMBL" id="GAA4894500.1"/>
    </source>
</evidence>